<dbReference type="InterPro" id="IPR007351">
    <property type="entry name" value="YjbR"/>
</dbReference>
<sequence>MLDREEVFNYVNRKYDVKPDYPWQTYSNFAALRHKDNKKWFALVMNISQDKIGLNGTDEIDVLNLKVRQEFIGPLRKKEGFYKAYHMDKSNWISINLNEINSINHIKDLIAESFELTY</sequence>
<dbReference type="Gene3D" id="3.90.1150.30">
    <property type="match status" value="1"/>
</dbReference>
<gene>
    <name evidence="1" type="ORF">M4L89_04255</name>
</gene>
<dbReference type="Proteomes" id="UP001152422">
    <property type="component" value="Unassembled WGS sequence"/>
</dbReference>
<dbReference type="GO" id="GO:0003677">
    <property type="term" value="F:DNA binding"/>
    <property type="evidence" value="ECO:0007669"/>
    <property type="project" value="UniProtKB-KW"/>
</dbReference>
<dbReference type="Pfam" id="PF04237">
    <property type="entry name" value="YjbR"/>
    <property type="match status" value="1"/>
</dbReference>
<dbReference type="PANTHER" id="PTHR35145:SF1">
    <property type="entry name" value="CYTOPLASMIC PROTEIN"/>
    <property type="match status" value="1"/>
</dbReference>
<evidence type="ECO:0000313" key="2">
    <source>
        <dbReference type="Proteomes" id="UP001152422"/>
    </source>
</evidence>
<dbReference type="SUPFAM" id="SSF142906">
    <property type="entry name" value="YjbR-like"/>
    <property type="match status" value="1"/>
</dbReference>
<dbReference type="AlphaFoldDB" id="A0A9X4QY97"/>
<dbReference type="InterPro" id="IPR058532">
    <property type="entry name" value="YjbR/MT2646/Rv2570-like"/>
</dbReference>
<evidence type="ECO:0000313" key="1">
    <source>
        <dbReference type="EMBL" id="MDG0845429.1"/>
    </source>
</evidence>
<keyword evidence="2" id="KW-1185">Reference proteome</keyword>
<dbReference type="RefSeq" id="WP_277582935.1">
    <property type="nucleotide sequence ID" value="NZ_JAMBPY010000002.1"/>
</dbReference>
<dbReference type="InterPro" id="IPR038056">
    <property type="entry name" value="YjbR-like_sf"/>
</dbReference>
<reference evidence="1" key="1">
    <citation type="submission" date="2022-05" db="EMBL/GenBank/DDBJ databases">
        <title>Comparative genomics of Staphylococcus equorum isolates.</title>
        <authorList>
            <person name="Luelf R.H."/>
        </authorList>
    </citation>
    <scope>NUCLEOTIDE SEQUENCE</scope>
    <source>
        <strain evidence="1">TMW 2.2497</strain>
    </source>
</reference>
<dbReference type="PANTHER" id="PTHR35145">
    <property type="entry name" value="CYTOPLASMIC PROTEIN-RELATED"/>
    <property type="match status" value="1"/>
</dbReference>
<name>A0A9X4QY97_9STAP</name>
<organism evidence="1 2">
    <name type="scientific">Staphylococcus equorum</name>
    <dbReference type="NCBI Taxonomy" id="246432"/>
    <lineage>
        <taxon>Bacteria</taxon>
        <taxon>Bacillati</taxon>
        <taxon>Bacillota</taxon>
        <taxon>Bacilli</taxon>
        <taxon>Bacillales</taxon>
        <taxon>Staphylococcaceae</taxon>
        <taxon>Staphylococcus</taxon>
    </lineage>
</organism>
<dbReference type="EMBL" id="JAMBQA010000002">
    <property type="protein sequence ID" value="MDG0845429.1"/>
    <property type="molecule type" value="Genomic_DNA"/>
</dbReference>
<comment type="caution">
    <text evidence="1">The sequence shown here is derived from an EMBL/GenBank/DDBJ whole genome shotgun (WGS) entry which is preliminary data.</text>
</comment>
<keyword evidence="1" id="KW-0238">DNA-binding</keyword>
<accession>A0A9X4QY97</accession>
<protein>
    <submittedName>
        <fullName evidence="1">MmcQ/YjbR family DNA-binding protein</fullName>
    </submittedName>
</protein>
<proteinExistence type="predicted"/>